<dbReference type="EMBL" id="AKWO02000053">
    <property type="protein sequence ID" value="EMG00041.1"/>
    <property type="molecule type" value="Genomic_DNA"/>
</dbReference>
<evidence type="ECO:0008006" key="4">
    <source>
        <dbReference type="Google" id="ProtNLM"/>
    </source>
</evidence>
<feature type="transmembrane region" description="Helical" evidence="1">
    <location>
        <begin position="15"/>
        <end position="35"/>
    </location>
</feature>
<name>M3HPT0_LEPBO</name>
<keyword evidence="1" id="KW-0812">Transmembrane</keyword>
<protein>
    <recommendedName>
        <fullName evidence="4">SxtJ</fullName>
    </recommendedName>
</protein>
<keyword evidence="1" id="KW-1133">Transmembrane helix</keyword>
<reference evidence="2 3" key="1">
    <citation type="submission" date="2013-01" db="EMBL/GenBank/DDBJ databases">
        <authorList>
            <person name="Harkins D.M."/>
            <person name="Durkin A.S."/>
            <person name="Brinkac L.M."/>
            <person name="Haft D.H."/>
            <person name="Selengut J.D."/>
            <person name="Sanka R."/>
            <person name="DePew J."/>
            <person name="Purushe J."/>
            <person name="Picardeau M."/>
            <person name="Werts C."/>
            <person name="Goarant C."/>
            <person name="Vinetz J.M."/>
            <person name="Sutton G.G."/>
            <person name="Nierman W.C."/>
            <person name="Fouts D.E."/>
        </authorList>
    </citation>
    <scope>NUCLEOTIDE SEQUENCE [LARGE SCALE GENOMIC DNA]</scope>
    <source>
        <strain evidence="2 3">200701203</strain>
    </source>
</reference>
<dbReference type="BioCyc" id="LBOR1193007:G11KN-4364-MONOMER"/>
<feature type="transmembrane region" description="Helical" evidence="1">
    <location>
        <begin position="68"/>
        <end position="94"/>
    </location>
</feature>
<organism evidence="2 3">
    <name type="scientific">Leptospira borgpetersenii str. 200701203</name>
    <dbReference type="NCBI Taxonomy" id="1193007"/>
    <lineage>
        <taxon>Bacteria</taxon>
        <taxon>Pseudomonadati</taxon>
        <taxon>Spirochaetota</taxon>
        <taxon>Spirochaetia</taxon>
        <taxon>Leptospirales</taxon>
        <taxon>Leptospiraceae</taxon>
        <taxon>Leptospira</taxon>
    </lineage>
</organism>
<dbReference type="Pfam" id="PF19588">
    <property type="entry name" value="SxtJ"/>
    <property type="match status" value="1"/>
</dbReference>
<evidence type="ECO:0000256" key="1">
    <source>
        <dbReference type="SAM" id="Phobius"/>
    </source>
</evidence>
<proteinExistence type="predicted"/>
<feature type="transmembrane region" description="Helical" evidence="1">
    <location>
        <begin position="42"/>
        <end position="62"/>
    </location>
</feature>
<dbReference type="AlphaFoldDB" id="M3HPT0"/>
<evidence type="ECO:0000313" key="3">
    <source>
        <dbReference type="Proteomes" id="UP000011783"/>
    </source>
</evidence>
<accession>M3HPT0</accession>
<evidence type="ECO:0000313" key="2">
    <source>
        <dbReference type="EMBL" id="EMG00041.1"/>
    </source>
</evidence>
<dbReference type="Proteomes" id="UP000011783">
    <property type="component" value="Unassembled WGS sequence"/>
</dbReference>
<gene>
    <name evidence="2" type="ORF">LEP1GSC123_2529</name>
</gene>
<comment type="caution">
    <text evidence="2">The sequence shown here is derived from an EMBL/GenBank/DDBJ whole genome shotgun (WGS) entry which is preliminary data.</text>
</comment>
<sequence>MTDERKETTIQELRSFGLIVGGVFLSIFGLFVPFWKNGNWNPWFSSLGLALIFIAIVSPSILKYPYKGWMFLGGVLGAINTRIILSVIYFTLFAPFGLLRRVFKIDPLSLRLDEKLDTYRKSSDKKTLITWKNHFKKKEYTICSN</sequence>
<keyword evidence="1" id="KW-0472">Membrane</keyword>
<dbReference type="InterPro" id="IPR045781">
    <property type="entry name" value="SxtJ"/>
</dbReference>